<dbReference type="SMART" id="SM00254">
    <property type="entry name" value="ShKT"/>
    <property type="match status" value="3"/>
</dbReference>
<proteinExistence type="predicted"/>
<dbReference type="AlphaFoldDB" id="A0A8B7YFI3"/>
<dbReference type="InterPro" id="IPR000742">
    <property type="entry name" value="EGF"/>
</dbReference>
<dbReference type="GeneID" id="110980026"/>
<dbReference type="Proteomes" id="UP000694845">
    <property type="component" value="Unplaced"/>
</dbReference>
<dbReference type="PANTHER" id="PTHR10334">
    <property type="entry name" value="CYSTEINE-RICH SECRETORY PROTEIN-RELATED"/>
    <property type="match status" value="1"/>
</dbReference>
<dbReference type="PROSITE" id="PS01010">
    <property type="entry name" value="CRISP_2"/>
    <property type="match status" value="1"/>
</dbReference>
<dbReference type="InterPro" id="IPR014044">
    <property type="entry name" value="CAP_dom"/>
</dbReference>
<dbReference type="SMART" id="SM00198">
    <property type="entry name" value="SCP"/>
    <property type="match status" value="1"/>
</dbReference>
<dbReference type="PROSITE" id="PS01009">
    <property type="entry name" value="CRISP_1"/>
    <property type="match status" value="1"/>
</dbReference>
<dbReference type="OrthoDB" id="737510at2759"/>
<dbReference type="Pfam" id="PF00188">
    <property type="entry name" value="CAP"/>
    <property type="match status" value="1"/>
</dbReference>
<sequence>MALFSHRQSLFIGVITYCVLASVLCADEAQFTKIVPNTEKQIEKLKEDVGPEGDMGLSLEQEQPQEYNELENLAKREDISIDAAMSGGDLQGFDLGHTLEGNRDRSRTRSRLRYLNSQNQRMISQQAAPKQAGQSGINARMAKMIVGLHNSYRRTVPGPAANMEEMKWDEDLATMASDYAKECIWAHGNPDNITPYQHVGQNLAYSRGGAPSSPMFLISHWFNEKKNYDINTDSCVPGAVCGHYTQVVWAHTNKIGCALQLCPVLRDPQPGGAEFTDAHLLVCNYGPGGNVNGHTPYQIGQPCSLCASGLGNCRNGLCSECSLVDQGCECHLECQNGGNMNSDQCKCDCPPGWTGTLCQNVCNNTHPWCGNGWPKHWCFVENDANPVEQLCPALCGVCECGGPDCVNGGTKNPDTCMCDCIEPWSGASCSECNIQCVHGSMDYDNCHCSCDDGWMGESCGERCENTNKVLCHRGWYPNWCDDDHPYVLTYCQAMCGLCNPVMSAAAAGDCDMTCYNQGLLNRETCTCECPSGWHGEDCTAICRDEFQYCEWSDAVLCENNEDFATNYCPVSCGRCVPNPSLLGGSNFQV</sequence>
<dbReference type="OMA" id="YKTCQCT"/>
<dbReference type="InterPro" id="IPR018244">
    <property type="entry name" value="Allrgn_V5/Tpx1_CS"/>
</dbReference>
<accession>A0A8B7YFI3</accession>
<protein>
    <submittedName>
        <fullName evidence="4">Neurogenic locus notch homolog protein 1-like</fullName>
    </submittedName>
</protein>
<keyword evidence="1" id="KW-0732">Signal</keyword>
<feature type="signal peptide" evidence="1">
    <location>
        <begin position="1"/>
        <end position="21"/>
    </location>
</feature>
<reference evidence="4" key="1">
    <citation type="submission" date="2025-08" db="UniProtKB">
        <authorList>
            <consortium name="RefSeq"/>
        </authorList>
    </citation>
    <scope>IDENTIFICATION</scope>
</reference>
<feature type="chain" id="PRO_5034990370" evidence="1">
    <location>
        <begin position="22"/>
        <end position="589"/>
    </location>
</feature>
<dbReference type="InterPro" id="IPR035940">
    <property type="entry name" value="CAP_sf"/>
</dbReference>
<evidence type="ECO:0000313" key="4">
    <source>
        <dbReference type="RefSeq" id="XP_022091988.1"/>
    </source>
</evidence>
<dbReference type="GO" id="GO:0005576">
    <property type="term" value="C:extracellular region"/>
    <property type="evidence" value="ECO:0007669"/>
    <property type="project" value="InterPro"/>
</dbReference>
<evidence type="ECO:0000259" key="2">
    <source>
        <dbReference type="PROSITE" id="PS00022"/>
    </source>
</evidence>
<evidence type="ECO:0000256" key="1">
    <source>
        <dbReference type="SAM" id="SignalP"/>
    </source>
</evidence>
<dbReference type="SUPFAM" id="SSF55797">
    <property type="entry name" value="PR-1-like"/>
    <property type="match status" value="1"/>
</dbReference>
<keyword evidence="3" id="KW-1185">Reference proteome</keyword>
<evidence type="ECO:0000313" key="3">
    <source>
        <dbReference type="Proteomes" id="UP000694845"/>
    </source>
</evidence>
<name>A0A8B7YFI3_ACAPL</name>
<organism evidence="3 4">
    <name type="scientific">Acanthaster planci</name>
    <name type="common">Crown-of-thorns starfish</name>
    <dbReference type="NCBI Taxonomy" id="133434"/>
    <lineage>
        <taxon>Eukaryota</taxon>
        <taxon>Metazoa</taxon>
        <taxon>Echinodermata</taxon>
        <taxon>Eleutherozoa</taxon>
        <taxon>Asterozoa</taxon>
        <taxon>Asteroidea</taxon>
        <taxon>Valvatacea</taxon>
        <taxon>Valvatida</taxon>
        <taxon>Acanthasteridae</taxon>
        <taxon>Acanthaster</taxon>
    </lineage>
</organism>
<dbReference type="PRINTS" id="PR00837">
    <property type="entry name" value="V5TPXLIKE"/>
</dbReference>
<dbReference type="RefSeq" id="XP_022091988.1">
    <property type="nucleotide sequence ID" value="XM_022236296.1"/>
</dbReference>
<gene>
    <name evidence="4" type="primary">LOC110980026</name>
</gene>
<dbReference type="PROSITE" id="PS00022">
    <property type="entry name" value="EGF_1"/>
    <property type="match status" value="1"/>
</dbReference>
<feature type="domain" description="EGF-like" evidence="2">
    <location>
        <begin position="347"/>
        <end position="358"/>
    </location>
</feature>
<dbReference type="InterPro" id="IPR001283">
    <property type="entry name" value="CRISP-related"/>
</dbReference>
<dbReference type="KEGG" id="aplc:110980026"/>
<dbReference type="SMART" id="SM00181">
    <property type="entry name" value="EGF"/>
    <property type="match status" value="3"/>
</dbReference>
<dbReference type="InterPro" id="IPR003582">
    <property type="entry name" value="ShKT_dom"/>
</dbReference>
<dbReference type="Gene3D" id="3.40.33.10">
    <property type="entry name" value="CAP"/>
    <property type="match status" value="1"/>
</dbReference>